<evidence type="ECO:0000313" key="6">
    <source>
        <dbReference type="Proteomes" id="UP000078486"/>
    </source>
</evidence>
<dbReference type="InterPro" id="IPR009057">
    <property type="entry name" value="Homeodomain-like_sf"/>
</dbReference>
<evidence type="ECO:0000256" key="3">
    <source>
        <dbReference type="ARBA" id="ARBA00023163"/>
    </source>
</evidence>
<dbReference type="EMBL" id="LRRQ01000170">
    <property type="protein sequence ID" value="OAM87490.1"/>
    <property type="molecule type" value="Genomic_DNA"/>
</dbReference>
<gene>
    <name evidence="5" type="ORF">AW736_22625</name>
</gene>
<dbReference type="InterPro" id="IPR018062">
    <property type="entry name" value="HTH_AraC-typ_CS"/>
</dbReference>
<dbReference type="GO" id="GO:0003700">
    <property type="term" value="F:DNA-binding transcription factor activity"/>
    <property type="evidence" value="ECO:0007669"/>
    <property type="project" value="InterPro"/>
</dbReference>
<keyword evidence="2" id="KW-0238">DNA-binding</keyword>
<dbReference type="Pfam" id="PF12833">
    <property type="entry name" value="HTH_18"/>
    <property type="match status" value="1"/>
</dbReference>
<dbReference type="RefSeq" id="WP_068772569.1">
    <property type="nucleotide sequence ID" value="NZ_CP109796.1"/>
</dbReference>
<dbReference type="AlphaFoldDB" id="A0A178IBY0"/>
<keyword evidence="6" id="KW-1185">Reference proteome</keyword>
<feature type="domain" description="HTH araC/xylS-type" evidence="4">
    <location>
        <begin position="297"/>
        <end position="395"/>
    </location>
</feature>
<dbReference type="Proteomes" id="UP000078486">
    <property type="component" value="Unassembled WGS sequence"/>
</dbReference>
<dbReference type="SMART" id="SM00342">
    <property type="entry name" value="HTH_ARAC"/>
    <property type="match status" value="1"/>
</dbReference>
<evidence type="ECO:0000259" key="4">
    <source>
        <dbReference type="PROSITE" id="PS01124"/>
    </source>
</evidence>
<evidence type="ECO:0000256" key="2">
    <source>
        <dbReference type="ARBA" id="ARBA00023125"/>
    </source>
</evidence>
<comment type="caution">
    <text evidence="5">The sequence shown here is derived from an EMBL/GenBank/DDBJ whole genome shotgun (WGS) entry which is preliminary data.</text>
</comment>
<sequence>MPPPAKKSRPPSARPAELLPGALTIAEFDRLAISYHGETGFELAAVDARGGLLRGEVRCTAGPEEHRAVFRQSVEETLRWGEPCIMCCPFGHALWAVPVMHNHQILGGLLVGGVSLEELEGAGTLDRRLLDASRALLDLASRHNLTNTALLEKNRLAAERESGRAEALHDLKERLYDDIRSIYLREEPALLAAIQRGERAEARGIINRILTAIYTRGAGRRGLLKTLALELVVMMARAAVQAGAEPEKVLGINYRSLTELAGVHSQEDLSDWLCEMLEQLIDAMGAPAAHPNAVQLARAVAYMEQHFSENLGRDEVARAAGLSASHFSHLMRERAGVSFTELLLRIRLDNARRMLARDSSTVVEIAAACGFSEQSYFTRVFKKTFNETPLDYRRRVRAPHSKA</sequence>
<name>A0A178IBY0_9BACT</name>
<dbReference type="STRING" id="1184151.AW736_22625"/>
<dbReference type="PANTHER" id="PTHR43280">
    <property type="entry name" value="ARAC-FAMILY TRANSCRIPTIONAL REGULATOR"/>
    <property type="match status" value="1"/>
</dbReference>
<dbReference type="OrthoDB" id="187430at2"/>
<evidence type="ECO:0000256" key="1">
    <source>
        <dbReference type="ARBA" id="ARBA00023015"/>
    </source>
</evidence>
<dbReference type="InterPro" id="IPR018060">
    <property type="entry name" value="HTH_AraC"/>
</dbReference>
<dbReference type="GO" id="GO:0043565">
    <property type="term" value="F:sequence-specific DNA binding"/>
    <property type="evidence" value="ECO:0007669"/>
    <property type="project" value="InterPro"/>
</dbReference>
<reference evidence="5 6" key="1">
    <citation type="submission" date="2016-01" db="EMBL/GenBank/DDBJ databases">
        <title>High potential of lignocellulose degradation of a new Verrucomicrobia species.</title>
        <authorList>
            <person name="Wang Y."/>
            <person name="Shi Y."/>
            <person name="Qiu Z."/>
            <person name="Liu S."/>
            <person name="Yang H."/>
        </authorList>
    </citation>
    <scope>NUCLEOTIDE SEQUENCE [LARGE SCALE GENOMIC DNA]</scope>
    <source>
        <strain evidence="5 6">TSB47</strain>
    </source>
</reference>
<accession>A0A178IBY0</accession>
<proteinExistence type="predicted"/>
<dbReference type="PROSITE" id="PS01124">
    <property type="entry name" value="HTH_ARAC_FAMILY_2"/>
    <property type="match status" value="1"/>
</dbReference>
<organism evidence="5 6">
    <name type="scientific">Termitidicoccus mucosus</name>
    <dbReference type="NCBI Taxonomy" id="1184151"/>
    <lineage>
        <taxon>Bacteria</taxon>
        <taxon>Pseudomonadati</taxon>
        <taxon>Verrucomicrobiota</taxon>
        <taxon>Opitutia</taxon>
        <taxon>Opitutales</taxon>
        <taxon>Opitutaceae</taxon>
        <taxon>Termitidicoccus</taxon>
    </lineage>
</organism>
<dbReference type="PROSITE" id="PS00041">
    <property type="entry name" value="HTH_ARAC_FAMILY_1"/>
    <property type="match status" value="1"/>
</dbReference>
<keyword evidence="3" id="KW-0804">Transcription</keyword>
<dbReference type="InterPro" id="IPR020449">
    <property type="entry name" value="Tscrpt_reg_AraC-type_HTH"/>
</dbReference>
<dbReference type="SUPFAM" id="SSF46689">
    <property type="entry name" value="Homeodomain-like"/>
    <property type="match status" value="2"/>
</dbReference>
<evidence type="ECO:0000313" key="5">
    <source>
        <dbReference type="EMBL" id="OAM87490.1"/>
    </source>
</evidence>
<keyword evidence="1" id="KW-0805">Transcription regulation</keyword>
<protein>
    <recommendedName>
        <fullName evidence="4">HTH araC/xylS-type domain-containing protein</fullName>
    </recommendedName>
</protein>
<dbReference type="Gene3D" id="1.10.10.60">
    <property type="entry name" value="Homeodomain-like"/>
    <property type="match status" value="1"/>
</dbReference>
<dbReference type="PRINTS" id="PR00032">
    <property type="entry name" value="HTHARAC"/>
</dbReference>
<dbReference type="PANTHER" id="PTHR43280:SF2">
    <property type="entry name" value="HTH-TYPE TRANSCRIPTIONAL REGULATOR EXSA"/>
    <property type="match status" value="1"/>
</dbReference>